<organism evidence="2 3">
    <name type="scientific">Haloglomus irregulare</name>
    <dbReference type="NCBI Taxonomy" id="2234134"/>
    <lineage>
        <taxon>Archaea</taxon>
        <taxon>Methanobacteriati</taxon>
        <taxon>Methanobacteriota</taxon>
        <taxon>Stenosarchaea group</taxon>
        <taxon>Halobacteria</taxon>
        <taxon>Halobacteriales</taxon>
        <taxon>Natronomonadaceae</taxon>
        <taxon>Haloglomus</taxon>
    </lineage>
</organism>
<accession>A0A554NB51</accession>
<gene>
    <name evidence="2" type="ORF">DP107_06400</name>
</gene>
<dbReference type="EMBL" id="QMDX01000003">
    <property type="protein sequence ID" value="TSD14613.1"/>
    <property type="molecule type" value="Genomic_DNA"/>
</dbReference>
<dbReference type="PROSITE" id="PS51257">
    <property type="entry name" value="PROKAR_LIPOPROTEIN"/>
    <property type="match status" value="1"/>
</dbReference>
<keyword evidence="3" id="KW-1185">Reference proteome</keyword>
<evidence type="ECO:0000256" key="1">
    <source>
        <dbReference type="SAM" id="MobiDB-lite"/>
    </source>
</evidence>
<proteinExistence type="predicted"/>
<feature type="compositionally biased region" description="Low complexity" evidence="1">
    <location>
        <begin position="384"/>
        <end position="418"/>
    </location>
</feature>
<dbReference type="AlphaFoldDB" id="A0A554NB51"/>
<dbReference type="Proteomes" id="UP000319894">
    <property type="component" value="Unassembled WGS sequence"/>
</dbReference>
<evidence type="ECO:0000313" key="3">
    <source>
        <dbReference type="Proteomes" id="UP000319894"/>
    </source>
</evidence>
<feature type="region of interest" description="Disordered" evidence="1">
    <location>
        <begin position="361"/>
        <end position="418"/>
    </location>
</feature>
<protein>
    <submittedName>
        <fullName evidence="2">Uncharacterized protein</fullName>
    </submittedName>
</protein>
<reference evidence="2 3" key="1">
    <citation type="submission" date="2018-06" db="EMBL/GenBank/DDBJ databases">
        <title>Natronomonas sp. F16-60 a new haloarchaeon isolated from a solar saltern of Isla Cristina, Huelva, Spain.</title>
        <authorList>
            <person name="Duran-Viseras A."/>
            <person name="Sanchez-Porro C."/>
            <person name="Ventosa A."/>
        </authorList>
    </citation>
    <scope>NUCLEOTIDE SEQUENCE [LARGE SCALE GENOMIC DNA]</scope>
    <source>
        <strain evidence="2 3">F16-60</strain>
    </source>
</reference>
<dbReference type="InParanoid" id="A0A554NB51"/>
<evidence type="ECO:0000313" key="2">
    <source>
        <dbReference type="EMBL" id="TSD14613.1"/>
    </source>
</evidence>
<feature type="compositionally biased region" description="Polar residues" evidence="1">
    <location>
        <begin position="364"/>
        <end position="383"/>
    </location>
</feature>
<name>A0A554NB51_9EURY</name>
<sequence>MRRGVALVAVAVLMVTAGCGDPAIRQTAQTVSPSATVTETDGAYEVSISLNSTVASRAGPAPLNVSGTRVVAYDAAGERLCAVETGDLPPGGRVTASTTCPDRPAVLVPAAADCDAEVVRRTATVTAISSVRYRATRFTPFRTPSYQPFTDACGEPPARETFVELQCQYFTASIPMPFERRPWTEWERLPPEEDRSFRVRVENRTGGGEISVGPGGPENPDIERPRFTVGADAPPLAGELVALGRQDPISPYQAEVSPAEFFRVYRTLTGYEVDDTDDLPGVGIFDNGTIGVDTDDYPPTAEVQCGGAPDELLTYTGNSGYRTEVHVAGGDGTEWDIQLGYSYRASGPVIANRSTVIPGVEPTDTATVTNRSTTAGPTRTNRSATATTTGATTTGTVATPTGTDATAVPTADTGSTDG</sequence>
<dbReference type="RefSeq" id="WP_144261329.1">
    <property type="nucleotide sequence ID" value="NZ_QMDX01000003.1"/>
</dbReference>
<comment type="caution">
    <text evidence="2">The sequence shown here is derived from an EMBL/GenBank/DDBJ whole genome shotgun (WGS) entry which is preliminary data.</text>
</comment>